<keyword evidence="1" id="KW-0472">Membrane</keyword>
<evidence type="ECO:0000256" key="1">
    <source>
        <dbReference type="SAM" id="Phobius"/>
    </source>
</evidence>
<feature type="transmembrane region" description="Helical" evidence="1">
    <location>
        <begin position="12"/>
        <end position="28"/>
    </location>
</feature>
<accession>A0A382PQS5</accession>
<name>A0A382PQS5_9ZZZZ</name>
<keyword evidence="1" id="KW-0812">Transmembrane</keyword>
<gene>
    <name evidence="2" type="ORF">METZ01_LOCUS328440</name>
</gene>
<proteinExistence type="predicted"/>
<organism evidence="2">
    <name type="scientific">marine metagenome</name>
    <dbReference type="NCBI Taxonomy" id="408172"/>
    <lineage>
        <taxon>unclassified sequences</taxon>
        <taxon>metagenomes</taxon>
        <taxon>ecological metagenomes</taxon>
    </lineage>
</organism>
<reference evidence="2" key="1">
    <citation type="submission" date="2018-05" db="EMBL/GenBank/DDBJ databases">
        <authorList>
            <person name="Lanie J.A."/>
            <person name="Ng W.-L."/>
            <person name="Kazmierczak K.M."/>
            <person name="Andrzejewski T.M."/>
            <person name="Davidsen T.M."/>
            <person name="Wayne K.J."/>
            <person name="Tettelin H."/>
            <person name="Glass J.I."/>
            <person name="Rusch D."/>
            <person name="Podicherti R."/>
            <person name="Tsui H.-C.T."/>
            <person name="Winkler M.E."/>
        </authorList>
    </citation>
    <scope>NUCLEOTIDE SEQUENCE</scope>
</reference>
<evidence type="ECO:0000313" key="2">
    <source>
        <dbReference type="EMBL" id="SVC75586.1"/>
    </source>
</evidence>
<keyword evidence="1" id="KW-1133">Transmembrane helix</keyword>
<protein>
    <submittedName>
        <fullName evidence="2">Uncharacterized protein</fullName>
    </submittedName>
</protein>
<sequence length="29" mass="3170">MNIFGHNQLWRPSGLVLIGTVAGYVLLLS</sequence>
<dbReference type="AlphaFoldDB" id="A0A382PQS5"/>
<dbReference type="EMBL" id="UINC01109035">
    <property type="protein sequence ID" value="SVC75586.1"/>
    <property type="molecule type" value="Genomic_DNA"/>
</dbReference>